<name>A0A8U0HW75_9EURY</name>
<dbReference type="InterPro" id="IPR058929">
    <property type="entry name" value="Ig_halo"/>
</dbReference>
<dbReference type="GeneID" id="72184180"/>
<keyword evidence="3" id="KW-1185">Reference proteome</keyword>
<evidence type="ECO:0000313" key="2">
    <source>
        <dbReference type="EMBL" id="UPV75089.1"/>
    </source>
</evidence>
<dbReference type="EMBL" id="CP096659">
    <property type="protein sequence ID" value="UPV75089.1"/>
    <property type="molecule type" value="Genomic_DNA"/>
</dbReference>
<organism evidence="2 3">
    <name type="scientific">Halorussus limi</name>
    <dbReference type="NCBI Taxonomy" id="2938695"/>
    <lineage>
        <taxon>Archaea</taxon>
        <taxon>Methanobacteriati</taxon>
        <taxon>Methanobacteriota</taxon>
        <taxon>Stenosarchaea group</taxon>
        <taxon>Halobacteria</taxon>
        <taxon>Halobacteriales</taxon>
        <taxon>Haladaptataceae</taxon>
        <taxon>Halorussus</taxon>
    </lineage>
</organism>
<reference evidence="2 3" key="1">
    <citation type="submission" date="2022-04" db="EMBL/GenBank/DDBJ databases">
        <title>Diverse halophilic archaea isolated from saline environments.</title>
        <authorList>
            <person name="Cui H.-L."/>
        </authorList>
    </citation>
    <scope>NUCLEOTIDE SEQUENCE [LARGE SCALE GENOMIC DNA]</scope>
    <source>
        <strain evidence="2 3">XZYJT49</strain>
    </source>
</reference>
<dbReference type="KEGG" id="halx:M0R89_03235"/>
<evidence type="ECO:0000313" key="3">
    <source>
        <dbReference type="Proteomes" id="UP000830729"/>
    </source>
</evidence>
<dbReference type="RefSeq" id="WP_248651132.1">
    <property type="nucleotide sequence ID" value="NZ_CP096659.1"/>
</dbReference>
<protein>
    <recommendedName>
        <fullName evidence="1">Ig-like domain-containing protein</fullName>
    </recommendedName>
</protein>
<dbReference type="Pfam" id="PF25942">
    <property type="entry name" value="Ig_halo"/>
    <property type="match status" value="1"/>
</dbReference>
<evidence type="ECO:0000259" key="1">
    <source>
        <dbReference type="Pfam" id="PF25942"/>
    </source>
</evidence>
<feature type="domain" description="Ig-like" evidence="1">
    <location>
        <begin position="47"/>
        <end position="115"/>
    </location>
</feature>
<gene>
    <name evidence="2" type="ORF">M0R89_03235</name>
</gene>
<dbReference type="Proteomes" id="UP000830729">
    <property type="component" value="Chromosome"/>
</dbReference>
<dbReference type="AlphaFoldDB" id="A0A8U0HW75"/>
<accession>A0A8U0HW75</accession>
<dbReference type="PROSITE" id="PS51257">
    <property type="entry name" value="PROKAR_LIPOPROTEIN"/>
    <property type="match status" value="1"/>
</dbReference>
<proteinExistence type="predicted"/>
<sequence length="126" mass="13908">MGLRRRTLLRGTALAFVGTVAGCTRPGRNDFSVDDVSVSNETSSRSTVTVEARTDSESAFRETVTLDADESRRFANPLANDTSYEIRARVEGGPSGAYEWGGEHRDDRGVHVRVYSDRIEFQGIVH</sequence>